<protein>
    <recommendedName>
        <fullName evidence="4">Bacteriocin biosynthesis cyclodehydratase domain-containing protein</fullName>
    </recommendedName>
</protein>
<feature type="compositionally biased region" description="Low complexity" evidence="1">
    <location>
        <begin position="120"/>
        <end position="160"/>
    </location>
</feature>
<keyword evidence="3" id="KW-1185">Reference proteome</keyword>
<dbReference type="Gene3D" id="3.40.50.720">
    <property type="entry name" value="NAD(P)-binding Rossmann-like Domain"/>
    <property type="match status" value="1"/>
</dbReference>
<accession>A0ABP8D5N9</accession>
<name>A0ABP8D5N9_9ACTN</name>
<evidence type="ECO:0000313" key="2">
    <source>
        <dbReference type="EMBL" id="GAA4247690.1"/>
    </source>
</evidence>
<dbReference type="Proteomes" id="UP001500620">
    <property type="component" value="Unassembled WGS sequence"/>
</dbReference>
<sequence length="459" mass="47569">MRPTLLPGLRRLMRDDRTVQIGTDPEHAVVLELRRPDLLRVLDLLDGSHTIHNLLAATEAAGIDASDTLELLQALRSAGLVIGAHALLPTGLPAAVNARLTTEAAAIGLRQRSATAPRLPATAPHHPAIAPHHPSAAPHHPGAAPHHPGAAPRLPDSSSLPPGPLLRDSEQRNAASDPLRPDSGQDIPGLGQRADGDAEHTLGGAGRGRAGGLPGGRGRTPADVLRRRGAARVVVAGGGPLVAPLATALAAAGIGHVEPVVEGIATYADVAVGGLACDDVDASRAIATSTAIVRFAPGVNVSPVRSDTVDFVVRVGDRNPPALARRGFRLNALPRLEVTIRLGTVLVGPLVRPAASPCGQCLDRHRADRDPAWPALSAQLSTAKTDAGEPCAITTAMAGAAFAADEVLAYIDGLPLRTEAAIVEISRPGEFRRREWTAHPRCDCRRRRRTTPSGTGGSG</sequence>
<feature type="compositionally biased region" description="Gly residues" evidence="1">
    <location>
        <begin position="203"/>
        <end position="218"/>
    </location>
</feature>
<evidence type="ECO:0000256" key="1">
    <source>
        <dbReference type="SAM" id="MobiDB-lite"/>
    </source>
</evidence>
<reference evidence="3" key="1">
    <citation type="journal article" date="2019" name="Int. J. Syst. Evol. Microbiol.">
        <title>The Global Catalogue of Microorganisms (GCM) 10K type strain sequencing project: providing services to taxonomists for standard genome sequencing and annotation.</title>
        <authorList>
            <consortium name="The Broad Institute Genomics Platform"/>
            <consortium name="The Broad Institute Genome Sequencing Center for Infectious Disease"/>
            <person name="Wu L."/>
            <person name="Ma J."/>
        </authorList>
    </citation>
    <scope>NUCLEOTIDE SEQUENCE [LARGE SCALE GENOMIC DNA]</scope>
    <source>
        <strain evidence="3">JCM 17441</strain>
    </source>
</reference>
<evidence type="ECO:0000313" key="3">
    <source>
        <dbReference type="Proteomes" id="UP001500620"/>
    </source>
</evidence>
<dbReference type="InterPro" id="IPR035985">
    <property type="entry name" value="Ubiquitin-activating_enz"/>
</dbReference>
<evidence type="ECO:0008006" key="4">
    <source>
        <dbReference type="Google" id="ProtNLM"/>
    </source>
</evidence>
<organism evidence="2 3">
    <name type="scientific">Dactylosporangium darangshiense</name>
    <dbReference type="NCBI Taxonomy" id="579108"/>
    <lineage>
        <taxon>Bacteria</taxon>
        <taxon>Bacillati</taxon>
        <taxon>Actinomycetota</taxon>
        <taxon>Actinomycetes</taxon>
        <taxon>Micromonosporales</taxon>
        <taxon>Micromonosporaceae</taxon>
        <taxon>Dactylosporangium</taxon>
    </lineage>
</organism>
<gene>
    <name evidence="2" type="ORF">GCM10022255_024600</name>
</gene>
<proteinExistence type="predicted"/>
<dbReference type="RefSeq" id="WP_345124541.1">
    <property type="nucleotide sequence ID" value="NZ_BAABAT010000004.1"/>
</dbReference>
<dbReference type="SUPFAM" id="SSF69572">
    <property type="entry name" value="Activating enzymes of the ubiquitin-like proteins"/>
    <property type="match status" value="1"/>
</dbReference>
<feature type="region of interest" description="Disordered" evidence="1">
    <location>
        <begin position="119"/>
        <end position="222"/>
    </location>
</feature>
<dbReference type="EMBL" id="BAABAT010000004">
    <property type="protein sequence ID" value="GAA4247690.1"/>
    <property type="molecule type" value="Genomic_DNA"/>
</dbReference>
<comment type="caution">
    <text evidence="2">The sequence shown here is derived from an EMBL/GenBank/DDBJ whole genome shotgun (WGS) entry which is preliminary data.</text>
</comment>